<feature type="signal peptide" evidence="1">
    <location>
        <begin position="1"/>
        <end position="22"/>
    </location>
</feature>
<organism evidence="2 3">
    <name type="scientific">Streptomyces parvus</name>
    <dbReference type="NCBI Taxonomy" id="66428"/>
    <lineage>
        <taxon>Bacteria</taxon>
        <taxon>Bacillati</taxon>
        <taxon>Actinomycetota</taxon>
        <taxon>Actinomycetes</taxon>
        <taxon>Kitasatosporales</taxon>
        <taxon>Streptomycetaceae</taxon>
        <taxon>Streptomyces</taxon>
    </lineage>
</organism>
<dbReference type="PROSITE" id="PS51257">
    <property type="entry name" value="PROKAR_LIPOPROTEIN"/>
    <property type="match status" value="1"/>
</dbReference>
<dbReference type="Proteomes" id="UP000469670">
    <property type="component" value="Unassembled WGS sequence"/>
</dbReference>
<evidence type="ECO:0008006" key="4">
    <source>
        <dbReference type="Google" id="ProtNLM"/>
    </source>
</evidence>
<reference evidence="2 3" key="1">
    <citation type="submission" date="2020-01" db="EMBL/GenBank/DDBJ databases">
        <title>Insect and environment-associated Actinomycetes.</title>
        <authorList>
            <person name="Currrie C."/>
            <person name="Chevrette M."/>
            <person name="Carlson C."/>
            <person name="Stubbendieck R."/>
            <person name="Wendt-Pienkowski E."/>
        </authorList>
    </citation>
    <scope>NUCLEOTIDE SEQUENCE [LARGE SCALE GENOMIC DNA]</scope>
    <source>
        <strain evidence="2 3">SID7590</strain>
    </source>
</reference>
<evidence type="ECO:0000313" key="2">
    <source>
        <dbReference type="EMBL" id="NEC17433.1"/>
    </source>
</evidence>
<name>A0A7K3RR42_9ACTN</name>
<accession>A0A7K3RR42</accession>
<gene>
    <name evidence="2" type="ORF">G3I50_04020</name>
</gene>
<proteinExistence type="predicted"/>
<dbReference type="RefSeq" id="WP_164199851.1">
    <property type="nucleotide sequence ID" value="NZ_JAAGMP010000208.1"/>
</dbReference>
<protein>
    <recommendedName>
        <fullName evidence="4">Lipoprotein</fullName>
    </recommendedName>
</protein>
<evidence type="ECO:0000256" key="1">
    <source>
        <dbReference type="SAM" id="SignalP"/>
    </source>
</evidence>
<feature type="chain" id="PRO_5029754778" description="Lipoprotein" evidence="1">
    <location>
        <begin position="23"/>
        <end position="179"/>
    </location>
</feature>
<keyword evidence="1" id="KW-0732">Signal</keyword>
<dbReference type="AlphaFoldDB" id="A0A7K3RR42"/>
<comment type="caution">
    <text evidence="2">The sequence shown here is derived from an EMBL/GenBank/DDBJ whole genome shotgun (WGS) entry which is preliminary data.</text>
</comment>
<dbReference type="EMBL" id="JAAGMP010000208">
    <property type="protein sequence ID" value="NEC17433.1"/>
    <property type="molecule type" value="Genomic_DNA"/>
</dbReference>
<evidence type="ECO:0000313" key="3">
    <source>
        <dbReference type="Proteomes" id="UP000469670"/>
    </source>
</evidence>
<sequence length="179" mass="19766">MMLHLRTLALALAAGMMSMGCAKQEESRLDMQAAAVRSDAILDAVLQGIRPEVRWAHGFTSTGMCEVTRRRVVMTNISAERRGSFLGVVDRFWRKSGYEMTAVNNSVEFPAIYARTIDGYRLSLRIGGKGQAFFQVDTPCVRKSEVARSTSPATAFLDPGLEFIPRPNIHSDFWSASGS</sequence>